<comment type="caution">
    <text evidence="10">The sequence shown here is derived from an EMBL/GenBank/DDBJ whole genome shotgun (WGS) entry which is preliminary data.</text>
</comment>
<comment type="subcellular location">
    <subcellularLocation>
        <location evidence="1">Cell membrane</location>
        <topology evidence="1">Multi-pass membrane protein</topology>
    </subcellularLocation>
</comment>
<gene>
    <name evidence="10" type="ORF">ENX73_01355</name>
</gene>
<feature type="transmembrane region" description="Helical" evidence="8">
    <location>
        <begin position="80"/>
        <end position="104"/>
    </location>
</feature>
<feature type="domain" description="Threonine/Serine exporter ThrE" evidence="9">
    <location>
        <begin position="8"/>
        <end position="131"/>
    </location>
</feature>
<evidence type="ECO:0000256" key="8">
    <source>
        <dbReference type="SAM" id="Phobius"/>
    </source>
</evidence>
<dbReference type="GO" id="GO:0005886">
    <property type="term" value="C:plasma membrane"/>
    <property type="evidence" value="ECO:0007669"/>
    <property type="project" value="UniProtKB-SubCell"/>
</dbReference>
<dbReference type="AlphaFoldDB" id="A0A7V3RDM5"/>
<accession>A0A7V3RDM5</accession>
<proteinExistence type="inferred from homology"/>
<evidence type="ECO:0000256" key="3">
    <source>
        <dbReference type="ARBA" id="ARBA00022519"/>
    </source>
</evidence>
<evidence type="ECO:0000256" key="1">
    <source>
        <dbReference type="ARBA" id="ARBA00004651"/>
    </source>
</evidence>
<comment type="similarity">
    <text evidence="7">Belongs to the ThrE exporter (TC 2.A.79) family.</text>
</comment>
<keyword evidence="3" id="KW-0997">Cell inner membrane</keyword>
<sequence length="144" mass="14831">MLIIIIQSLVAALASGSFTLLYNATPVDAILGGSIGGIGWFVYSITIGYGSIAASLISALVIGLTGRFLSRIRHIPSQPLITGGIVVLVPGFIAFKAMNLFIIGNASQGTVLMLNAFLIAASIGTGLIVAVAITSIIFRIIGKK</sequence>
<dbReference type="PANTHER" id="PTHR34390">
    <property type="entry name" value="UPF0442 PROTEIN YJJB-RELATED"/>
    <property type="match status" value="1"/>
</dbReference>
<dbReference type="GO" id="GO:0015744">
    <property type="term" value="P:succinate transport"/>
    <property type="evidence" value="ECO:0007669"/>
    <property type="project" value="TreeGrafter"/>
</dbReference>
<dbReference type="InterPro" id="IPR024528">
    <property type="entry name" value="ThrE_2"/>
</dbReference>
<evidence type="ECO:0000256" key="6">
    <source>
        <dbReference type="ARBA" id="ARBA00023136"/>
    </source>
</evidence>
<organism evidence="10">
    <name type="scientific">Mesoaciditoga lauensis</name>
    <dbReference type="NCBI Taxonomy" id="1495039"/>
    <lineage>
        <taxon>Bacteria</taxon>
        <taxon>Thermotogati</taxon>
        <taxon>Thermotogota</taxon>
        <taxon>Thermotogae</taxon>
        <taxon>Mesoaciditogales</taxon>
        <taxon>Mesoaciditogaceae</taxon>
        <taxon>Mesoaciditoga</taxon>
    </lineage>
</organism>
<feature type="transmembrane region" description="Helical" evidence="8">
    <location>
        <begin position="40"/>
        <end position="68"/>
    </location>
</feature>
<name>A0A7V3RDM5_9BACT</name>
<evidence type="ECO:0000256" key="7">
    <source>
        <dbReference type="ARBA" id="ARBA00034125"/>
    </source>
</evidence>
<dbReference type="Pfam" id="PF12821">
    <property type="entry name" value="ThrE_2"/>
    <property type="match status" value="1"/>
</dbReference>
<keyword evidence="6 8" id="KW-0472">Membrane</keyword>
<reference evidence="10" key="1">
    <citation type="journal article" date="2020" name="mSystems">
        <title>Genome- and Community-Level Interaction Insights into Carbon Utilization and Element Cycling Functions of Hydrothermarchaeota in Hydrothermal Sediment.</title>
        <authorList>
            <person name="Zhou Z."/>
            <person name="Liu Y."/>
            <person name="Xu W."/>
            <person name="Pan J."/>
            <person name="Luo Z.H."/>
            <person name="Li M."/>
        </authorList>
    </citation>
    <scope>NUCLEOTIDE SEQUENCE [LARGE SCALE GENOMIC DNA]</scope>
    <source>
        <strain evidence="10">SpSt-966</strain>
    </source>
</reference>
<keyword evidence="4 8" id="KW-0812">Transmembrane</keyword>
<evidence type="ECO:0000256" key="4">
    <source>
        <dbReference type="ARBA" id="ARBA00022692"/>
    </source>
</evidence>
<dbReference type="EMBL" id="DTPE01000060">
    <property type="protein sequence ID" value="HGE74758.1"/>
    <property type="molecule type" value="Genomic_DNA"/>
</dbReference>
<evidence type="ECO:0000256" key="5">
    <source>
        <dbReference type="ARBA" id="ARBA00022989"/>
    </source>
</evidence>
<protein>
    <recommendedName>
        <fullName evidence="9">Threonine/Serine exporter ThrE domain-containing protein</fullName>
    </recommendedName>
</protein>
<keyword evidence="2" id="KW-1003">Cell membrane</keyword>
<evidence type="ECO:0000256" key="2">
    <source>
        <dbReference type="ARBA" id="ARBA00022475"/>
    </source>
</evidence>
<evidence type="ECO:0000259" key="9">
    <source>
        <dbReference type="Pfam" id="PF12821"/>
    </source>
</evidence>
<feature type="transmembrane region" description="Helical" evidence="8">
    <location>
        <begin position="116"/>
        <end position="141"/>
    </location>
</feature>
<keyword evidence="5 8" id="KW-1133">Transmembrane helix</keyword>
<dbReference type="PANTHER" id="PTHR34390:SF1">
    <property type="entry name" value="SUCCINATE TRANSPORTER SUBUNIT YJJB-RELATED"/>
    <property type="match status" value="1"/>
</dbReference>
<evidence type="ECO:0000313" key="10">
    <source>
        <dbReference type="EMBL" id="HGE74758.1"/>
    </source>
</evidence>
<dbReference type="InterPro" id="IPR050539">
    <property type="entry name" value="ThrE_Dicarb/AminoAcid_Exp"/>
</dbReference>